<dbReference type="SUPFAM" id="SSF53756">
    <property type="entry name" value="UDP-Glycosyltransferase/glycogen phosphorylase"/>
    <property type="match status" value="1"/>
</dbReference>
<dbReference type="Proteomes" id="UP000326678">
    <property type="component" value="Chromosome Gxm1"/>
</dbReference>
<evidence type="ECO:0000313" key="4">
    <source>
        <dbReference type="Proteomes" id="UP000326678"/>
    </source>
</evidence>
<evidence type="ECO:0000259" key="2">
    <source>
        <dbReference type="Pfam" id="PF13439"/>
    </source>
</evidence>
<dbReference type="GO" id="GO:0016757">
    <property type="term" value="F:glycosyltransferase activity"/>
    <property type="evidence" value="ECO:0007669"/>
    <property type="project" value="InterPro"/>
</dbReference>
<dbReference type="InterPro" id="IPR028098">
    <property type="entry name" value="Glyco_trans_4-like_N"/>
</dbReference>
<dbReference type="AlphaFoldDB" id="A0A5P8VWG3"/>
<dbReference type="InterPro" id="IPR050194">
    <property type="entry name" value="Glycosyltransferase_grp1"/>
</dbReference>
<keyword evidence="4" id="KW-1185">Reference proteome</keyword>
<organism evidence="3 4">
    <name type="scientific">Nostoc sphaeroides CCNUC1</name>
    <dbReference type="NCBI Taxonomy" id="2653204"/>
    <lineage>
        <taxon>Bacteria</taxon>
        <taxon>Bacillati</taxon>
        <taxon>Cyanobacteriota</taxon>
        <taxon>Cyanophyceae</taxon>
        <taxon>Nostocales</taxon>
        <taxon>Nostocaceae</taxon>
        <taxon>Nostoc</taxon>
    </lineage>
</organism>
<protein>
    <submittedName>
        <fullName evidence="3">Glycosyltransferase family 1 protein</fullName>
    </submittedName>
</protein>
<accession>A0A5P8VWG3</accession>
<sequence>MTKKSLRIALFTGLYAPFLTGVSVAVHQRVRWLLEQGHEVFLVHPQINDRYPKNVGDRPMPGLNEIQSFPNFSAYAFPTQPLLFYKSLPQPLNYRYWSDTKLLEKFQPDIIIVEEAAQMRGLYSFFLQGYGRPIGIEYARRTGTPIISLFHTDIVAYIKYYFGDRFFNLVRPIIPVLVKQFSESYDFNYFSSKEQLTKYEELKCQRAEYVPYQGIDCEKFHPRNICYNPIPNDNRPTLLFVGRITPEKNVNQLLDIFPLIAAKIPDVHLVIVGSGPLDEEIRQRAQKFGSGITVWGESHGTELLGWFARADVFVNPSITENFCTTNNEALASGTPLVAVIAPSTSEQVFPGRNGFLAQPNNPTDFAQRVIAILENPDLKADMTRHARPSILEFDWSACMQKLEDKLYQIVEGGKRSKSSSQAEVHRTHVK</sequence>
<reference evidence="3 4" key="1">
    <citation type="submission" date="2019-10" db="EMBL/GenBank/DDBJ databases">
        <title>Genomic and transcriptomic insights into the perfect genentic adaptation of a filamentous nitrogen-fixing cyanobacterium to rice fields.</title>
        <authorList>
            <person name="Chen Z."/>
        </authorList>
    </citation>
    <scope>NUCLEOTIDE SEQUENCE [LARGE SCALE GENOMIC DNA]</scope>
    <source>
        <strain evidence="3">CCNUC1</strain>
    </source>
</reference>
<dbReference type="Pfam" id="PF13439">
    <property type="entry name" value="Glyco_transf_4"/>
    <property type="match status" value="1"/>
</dbReference>
<name>A0A5P8VWG3_9NOSO</name>
<keyword evidence="3" id="KW-0808">Transferase</keyword>
<dbReference type="Pfam" id="PF00534">
    <property type="entry name" value="Glycos_transf_1"/>
    <property type="match status" value="1"/>
</dbReference>
<dbReference type="PANTHER" id="PTHR45947:SF3">
    <property type="entry name" value="SULFOQUINOVOSYL TRANSFERASE SQD2"/>
    <property type="match status" value="1"/>
</dbReference>
<gene>
    <name evidence="3" type="ORF">GXM_02189</name>
</gene>
<dbReference type="PANTHER" id="PTHR45947">
    <property type="entry name" value="SULFOQUINOVOSYL TRANSFERASE SQD2"/>
    <property type="match status" value="1"/>
</dbReference>
<dbReference type="Gene3D" id="3.40.50.2000">
    <property type="entry name" value="Glycogen Phosphorylase B"/>
    <property type="match status" value="2"/>
</dbReference>
<evidence type="ECO:0000313" key="3">
    <source>
        <dbReference type="EMBL" id="QFS44714.1"/>
    </source>
</evidence>
<dbReference type="EMBL" id="CP045226">
    <property type="protein sequence ID" value="QFS44714.1"/>
    <property type="molecule type" value="Genomic_DNA"/>
</dbReference>
<evidence type="ECO:0000259" key="1">
    <source>
        <dbReference type="Pfam" id="PF00534"/>
    </source>
</evidence>
<feature type="domain" description="Glycosyltransferase subfamily 4-like N-terminal" evidence="2">
    <location>
        <begin position="21"/>
        <end position="172"/>
    </location>
</feature>
<feature type="domain" description="Glycosyl transferase family 1" evidence="1">
    <location>
        <begin position="232"/>
        <end position="387"/>
    </location>
</feature>
<dbReference type="KEGG" id="nsh:GXM_02189"/>
<dbReference type="RefSeq" id="WP_152588746.1">
    <property type="nucleotide sequence ID" value="NZ_CP045226.1"/>
</dbReference>
<dbReference type="InterPro" id="IPR001296">
    <property type="entry name" value="Glyco_trans_1"/>
</dbReference>
<proteinExistence type="predicted"/>